<proteinExistence type="inferred from homology"/>
<feature type="signal peptide" evidence="3">
    <location>
        <begin position="1"/>
        <end position="26"/>
    </location>
</feature>
<dbReference type="AlphaFoldDB" id="A0AAI8BAF6"/>
<keyword evidence="5" id="KW-0675">Receptor</keyword>
<evidence type="ECO:0000313" key="6">
    <source>
        <dbReference type="Proteomes" id="UP000029424"/>
    </source>
</evidence>
<dbReference type="PANTHER" id="PTHR47151">
    <property type="entry name" value="LEU/ILE/VAL-BINDING ABC TRANSPORTER SUBUNIT"/>
    <property type="match status" value="1"/>
</dbReference>
<dbReference type="InterPro" id="IPR028081">
    <property type="entry name" value="Leu-bd"/>
</dbReference>
<dbReference type="Pfam" id="PF13458">
    <property type="entry name" value="Peripla_BP_6"/>
    <property type="match status" value="1"/>
</dbReference>
<evidence type="ECO:0000256" key="1">
    <source>
        <dbReference type="ARBA" id="ARBA00010062"/>
    </source>
</evidence>
<dbReference type="InterPro" id="IPR028082">
    <property type="entry name" value="Peripla_BP_I"/>
</dbReference>
<name>A0AAI8BAF6_9BURK</name>
<sequence length="431" mass="44205">MKFPATLSLGAALSVAAVFAAPAAQAQTPARTAAFAQSAQSAQFEQSAQSAQSAPRTVLIGLAAPLTGPSARIGKDLQNGAQLALDDANSRHPALGGKPVVYKLVAVDDQSDPRTAVTVAQQLVERRVIGVVGHWNTGCSVPASRIYRDAGIAQIAPASTGRQYTRQGYATAFRIVGHDDAGGAYAGAYVVKTLHAKRIAVIDDRTAFGAGLADQFVKGVEANGGAIVDRQYVNDKATDFSAVLTAVKARRADVVFFGGLDAQAAPLARRMRQLKLSATLVGAGGFVTQTFLSLAGPDGDGVTALEPGLPLAGMPGGAAFDARYRARYRAPIELHAPFAYDAAATLIAAAERANSTAPARLPAVLHTLKRQGVTGAIAFDAEGNLQDPAFTIYRAGGGKWTAVDVLGGGAAAGTRVESHTSTASTASTASK</sequence>
<evidence type="ECO:0000259" key="4">
    <source>
        <dbReference type="Pfam" id="PF13458"/>
    </source>
</evidence>
<feature type="domain" description="Leucine-binding protein" evidence="4">
    <location>
        <begin position="58"/>
        <end position="397"/>
    </location>
</feature>
<dbReference type="KEGG" id="bok:DM82_5030"/>
<evidence type="ECO:0000256" key="3">
    <source>
        <dbReference type="SAM" id="SignalP"/>
    </source>
</evidence>
<comment type="similarity">
    <text evidence="1">Belongs to the leucine-binding protein family.</text>
</comment>
<dbReference type="RefSeq" id="WP_010108692.1">
    <property type="nucleotide sequence ID" value="NZ_CP008727.1"/>
</dbReference>
<organism evidence="5 6">
    <name type="scientific">Burkholderia oklahomensis</name>
    <dbReference type="NCBI Taxonomy" id="342113"/>
    <lineage>
        <taxon>Bacteria</taxon>
        <taxon>Pseudomonadati</taxon>
        <taxon>Pseudomonadota</taxon>
        <taxon>Betaproteobacteria</taxon>
        <taxon>Burkholderiales</taxon>
        <taxon>Burkholderiaceae</taxon>
        <taxon>Burkholderia</taxon>
        <taxon>pseudomallei group</taxon>
    </lineage>
</organism>
<evidence type="ECO:0000256" key="2">
    <source>
        <dbReference type="ARBA" id="ARBA00022729"/>
    </source>
</evidence>
<gene>
    <name evidence="5" type="ORF">DM82_5030</name>
</gene>
<dbReference type="CDD" id="cd06342">
    <property type="entry name" value="PBP1_ABC_LIVBP-like"/>
    <property type="match status" value="1"/>
</dbReference>
<dbReference type="Gene3D" id="3.40.50.2300">
    <property type="match status" value="2"/>
</dbReference>
<protein>
    <submittedName>
        <fullName evidence="5">Receptor ligand binding region family protein</fullName>
    </submittedName>
</protein>
<feature type="chain" id="PRO_5042553489" evidence="3">
    <location>
        <begin position="27"/>
        <end position="431"/>
    </location>
</feature>
<dbReference type="SUPFAM" id="SSF53822">
    <property type="entry name" value="Periplasmic binding protein-like I"/>
    <property type="match status" value="1"/>
</dbReference>
<keyword evidence="6" id="KW-1185">Reference proteome</keyword>
<keyword evidence="2 3" id="KW-0732">Signal</keyword>
<evidence type="ECO:0000313" key="5">
    <source>
        <dbReference type="EMBL" id="AIO68657.1"/>
    </source>
</evidence>
<dbReference type="EMBL" id="CP008727">
    <property type="protein sequence ID" value="AIO68657.1"/>
    <property type="molecule type" value="Genomic_DNA"/>
</dbReference>
<dbReference type="Proteomes" id="UP000029424">
    <property type="component" value="Chromosome 2"/>
</dbReference>
<accession>A0AAI8BAF6</accession>
<reference evidence="5 6" key="1">
    <citation type="submission" date="2014-06" db="EMBL/GenBank/DDBJ databases">
        <authorList>
            <person name="Bishop-Lilly K.A."/>
            <person name="Broomall S.M."/>
            <person name="Chain P.S."/>
            <person name="Chertkov O."/>
            <person name="Coyne S.R."/>
            <person name="Daligault H.E."/>
            <person name="Davenport K.W."/>
            <person name="Erkkila T."/>
            <person name="Frey K.G."/>
            <person name="Gibbons H.S."/>
            <person name="Gu W."/>
            <person name="Jaissle J."/>
            <person name="Johnson S.L."/>
            <person name="Koroleva G.I."/>
            <person name="Ladner J.T."/>
            <person name="Lo C.-C."/>
            <person name="Minogue T.D."/>
            <person name="Munk C."/>
            <person name="Palacios G.F."/>
            <person name="Redden C.L."/>
            <person name="Rosenzweig C.N."/>
            <person name="Scholz M.B."/>
            <person name="Teshima H."/>
            <person name="Xu Y."/>
        </authorList>
    </citation>
    <scope>NUCLEOTIDE SEQUENCE [LARGE SCALE GENOMIC DNA]</scope>
    <source>
        <strain evidence="5 6">EO147</strain>
    </source>
</reference>
<dbReference type="PANTHER" id="PTHR47151:SF2">
    <property type="entry name" value="AMINO ACID BINDING PROTEIN"/>
    <property type="match status" value="1"/>
</dbReference>